<proteinExistence type="inferred from homology"/>
<dbReference type="PANTHER" id="PTHR12176">
    <property type="entry name" value="SAM-DEPENDENT METHYLTRANSFERASE SUPERFAMILY PROTEIN"/>
    <property type="match status" value="1"/>
</dbReference>
<dbReference type="EMBL" id="LSRX01000608">
    <property type="protein sequence ID" value="OLP92751.1"/>
    <property type="molecule type" value="Genomic_DNA"/>
</dbReference>
<gene>
    <name evidence="5" type="primary">Mettl13</name>
    <name evidence="5" type="ORF">AK812_SmicGene25413</name>
</gene>
<dbReference type="GO" id="GO:0032259">
    <property type="term" value="P:methylation"/>
    <property type="evidence" value="ECO:0007669"/>
    <property type="project" value="UniProtKB-KW"/>
</dbReference>
<dbReference type="Gene3D" id="3.40.50.150">
    <property type="entry name" value="Vaccinia Virus protein VP39"/>
    <property type="match status" value="1"/>
</dbReference>
<dbReference type="CDD" id="cd02440">
    <property type="entry name" value="AdoMet_MTases"/>
    <property type="match status" value="1"/>
</dbReference>
<sequence>MGPLMQRRQQAGFFGLLALFATWPWISALWSTEEHHEAFAYPARLARTTRRAQTFGTQRYWEEFYAGDTADAEEFEWFCGYEDLRPFFRHFADSLISRTNTTRLLMAGCGNSKLSFEVYDDLVASEGLPVDIWNVDYAQAALQRLRGIAEGRVMNWAVADLTQLSEEDFPTATFDLVLDKGTMDALFCAGPASVAAAAREMHRILRPGGRMIMVSGVPPAKDVLEAFKGRWTVLADGSPFIMDDGEATINLRAHFYVFERPESSPEGSLVPSPHEQRTEL</sequence>
<evidence type="ECO:0000256" key="3">
    <source>
        <dbReference type="ARBA" id="ARBA00022679"/>
    </source>
</evidence>
<evidence type="ECO:0000313" key="6">
    <source>
        <dbReference type="Proteomes" id="UP000186817"/>
    </source>
</evidence>
<reference evidence="5 6" key="1">
    <citation type="submission" date="2016-02" db="EMBL/GenBank/DDBJ databases">
        <title>Genome analysis of coral dinoflagellate symbionts highlights evolutionary adaptations to a symbiotic lifestyle.</title>
        <authorList>
            <person name="Aranda M."/>
            <person name="Li Y."/>
            <person name="Liew Y.J."/>
            <person name="Baumgarten S."/>
            <person name="Simakov O."/>
            <person name="Wilson M."/>
            <person name="Piel J."/>
            <person name="Ashoor H."/>
            <person name="Bougouffa S."/>
            <person name="Bajic V.B."/>
            <person name="Ryu T."/>
            <person name="Ravasi T."/>
            <person name="Bayer T."/>
            <person name="Micklem G."/>
            <person name="Kim H."/>
            <person name="Bhak J."/>
            <person name="Lajeunesse T.C."/>
            <person name="Voolstra C.R."/>
        </authorList>
    </citation>
    <scope>NUCLEOTIDE SEQUENCE [LARGE SCALE GENOMIC DNA]</scope>
    <source>
        <strain evidence="5 6">CCMP2467</strain>
    </source>
</reference>
<evidence type="ECO:0000313" key="5">
    <source>
        <dbReference type="EMBL" id="OLP92751.1"/>
    </source>
</evidence>
<dbReference type="SUPFAM" id="SSF53335">
    <property type="entry name" value="S-adenosyl-L-methionine-dependent methyltransferases"/>
    <property type="match status" value="1"/>
</dbReference>
<dbReference type="GO" id="GO:0008168">
    <property type="term" value="F:methyltransferase activity"/>
    <property type="evidence" value="ECO:0007669"/>
    <property type="project" value="UniProtKB-KW"/>
</dbReference>
<evidence type="ECO:0000256" key="1">
    <source>
        <dbReference type="ARBA" id="ARBA00008361"/>
    </source>
</evidence>
<comment type="caution">
    <text evidence="5">The sequence shown here is derived from an EMBL/GenBank/DDBJ whole genome shotgun (WGS) entry which is preliminary data.</text>
</comment>
<keyword evidence="3 5" id="KW-0808">Transferase</keyword>
<feature type="domain" description="Methyltransferase" evidence="4">
    <location>
        <begin position="102"/>
        <end position="217"/>
    </location>
</feature>
<dbReference type="OMA" id="WISALWS"/>
<dbReference type="OrthoDB" id="411785at2759"/>
<dbReference type="Proteomes" id="UP000186817">
    <property type="component" value="Unassembled WGS sequence"/>
</dbReference>
<dbReference type="InterPro" id="IPR051419">
    <property type="entry name" value="Lys/N-term_MeTrsfase_sf"/>
</dbReference>
<dbReference type="Pfam" id="PF13847">
    <property type="entry name" value="Methyltransf_31"/>
    <property type="match status" value="1"/>
</dbReference>
<organism evidence="5 6">
    <name type="scientific">Symbiodinium microadriaticum</name>
    <name type="common">Dinoflagellate</name>
    <name type="synonym">Zooxanthella microadriatica</name>
    <dbReference type="NCBI Taxonomy" id="2951"/>
    <lineage>
        <taxon>Eukaryota</taxon>
        <taxon>Sar</taxon>
        <taxon>Alveolata</taxon>
        <taxon>Dinophyceae</taxon>
        <taxon>Suessiales</taxon>
        <taxon>Symbiodiniaceae</taxon>
        <taxon>Symbiodinium</taxon>
    </lineage>
</organism>
<name>A0A1Q9DC49_SYMMI</name>
<comment type="similarity">
    <text evidence="1">Belongs to the methyltransferase superfamily.</text>
</comment>
<keyword evidence="6" id="KW-1185">Reference proteome</keyword>
<dbReference type="InterPro" id="IPR025714">
    <property type="entry name" value="Methyltranfer_dom"/>
</dbReference>
<dbReference type="PANTHER" id="PTHR12176:SF80">
    <property type="entry name" value="EEF1A LYSINE METHYLTRANSFERASE 4"/>
    <property type="match status" value="1"/>
</dbReference>
<evidence type="ECO:0000256" key="2">
    <source>
        <dbReference type="ARBA" id="ARBA00022603"/>
    </source>
</evidence>
<protein>
    <submittedName>
        <fullName evidence="5">Methyltransferase-like protein 13</fullName>
    </submittedName>
</protein>
<keyword evidence="2 5" id="KW-0489">Methyltransferase</keyword>
<evidence type="ECO:0000259" key="4">
    <source>
        <dbReference type="Pfam" id="PF13847"/>
    </source>
</evidence>
<dbReference type="AlphaFoldDB" id="A0A1Q9DC49"/>
<dbReference type="InterPro" id="IPR029063">
    <property type="entry name" value="SAM-dependent_MTases_sf"/>
</dbReference>
<accession>A0A1Q9DC49</accession>